<gene>
    <name evidence="2" type="ORF">Vbra_13338</name>
</gene>
<sequence>MANWCKSLFNCCGQVDKEPEARFEPTEEVRASKGSQGSAAAKFPKPAAEKSNTLQLTKEAQESIHYSGLYGTEIVPVPKSPEELQNCVFAFGRAALKGIPVDLIDLQRGQVHPARFFCDDALKTVSLRGERDGEDLISLALDEVVDVHGLFETPPTCIRADLERLRKDKTLVLTADQLSQIVVLETAAKPNMEGKLADKFKFVPTPLLTILLKPKDPSQPGSVPVPKAMVCSGLEVLRMWLMDERTGRAVTQRERAATIKWDRGKLEDFKKKLEKGVKVEMIDLISGIRHDATFVVNFKQYLVTVKDTEGKKAPFSCDLRSSKYQTFREGPAELLRLNPKLALHDDEWDSLLFIGARPFRVSAPLLHSPETQSSDDALEGHGCVLLESVDERDKVISGFKEVQAKEQEKKGT</sequence>
<dbReference type="VEuPathDB" id="CryptoDB:Vbra_13338"/>
<feature type="compositionally biased region" description="Low complexity" evidence="1">
    <location>
        <begin position="32"/>
        <end position="46"/>
    </location>
</feature>
<evidence type="ECO:0000313" key="2">
    <source>
        <dbReference type="EMBL" id="CEM01912.1"/>
    </source>
</evidence>
<keyword evidence="3" id="KW-1185">Reference proteome</keyword>
<dbReference type="EMBL" id="CDMY01000313">
    <property type="protein sequence ID" value="CEM01912.1"/>
    <property type="molecule type" value="Genomic_DNA"/>
</dbReference>
<evidence type="ECO:0000256" key="1">
    <source>
        <dbReference type="SAM" id="MobiDB-lite"/>
    </source>
</evidence>
<dbReference type="Proteomes" id="UP000041254">
    <property type="component" value="Unassembled WGS sequence"/>
</dbReference>
<feature type="region of interest" description="Disordered" evidence="1">
    <location>
        <begin position="27"/>
        <end position="54"/>
    </location>
</feature>
<organism evidence="2 3">
    <name type="scientific">Vitrella brassicaformis (strain CCMP3155)</name>
    <dbReference type="NCBI Taxonomy" id="1169540"/>
    <lineage>
        <taxon>Eukaryota</taxon>
        <taxon>Sar</taxon>
        <taxon>Alveolata</taxon>
        <taxon>Colpodellida</taxon>
        <taxon>Vitrellaceae</taxon>
        <taxon>Vitrella</taxon>
    </lineage>
</organism>
<proteinExistence type="predicted"/>
<accession>A0A0G4EV37</accession>
<dbReference type="InParanoid" id="A0A0G4EV37"/>
<protein>
    <submittedName>
        <fullName evidence="2">Uncharacterized protein</fullName>
    </submittedName>
</protein>
<evidence type="ECO:0000313" key="3">
    <source>
        <dbReference type="Proteomes" id="UP000041254"/>
    </source>
</evidence>
<reference evidence="2 3" key="1">
    <citation type="submission" date="2014-11" db="EMBL/GenBank/DDBJ databases">
        <authorList>
            <person name="Zhu J."/>
            <person name="Qi W."/>
            <person name="Song R."/>
        </authorList>
    </citation>
    <scope>NUCLEOTIDE SEQUENCE [LARGE SCALE GENOMIC DNA]</scope>
</reference>
<dbReference type="AlphaFoldDB" id="A0A0G4EV37"/>
<name>A0A0G4EV37_VITBC</name>